<organism evidence="2 3">
    <name type="scientific">Parascaris univalens</name>
    <name type="common">Nematode worm</name>
    <dbReference type="NCBI Taxonomy" id="6257"/>
    <lineage>
        <taxon>Eukaryota</taxon>
        <taxon>Metazoa</taxon>
        <taxon>Ecdysozoa</taxon>
        <taxon>Nematoda</taxon>
        <taxon>Chromadorea</taxon>
        <taxon>Rhabditida</taxon>
        <taxon>Spirurina</taxon>
        <taxon>Ascaridomorpha</taxon>
        <taxon>Ascaridoidea</taxon>
        <taxon>Ascarididae</taxon>
        <taxon>Parascaris</taxon>
    </lineage>
</organism>
<dbReference type="AlphaFoldDB" id="A0A915ATJ6"/>
<reference evidence="3" key="1">
    <citation type="submission" date="2022-11" db="UniProtKB">
        <authorList>
            <consortium name="WormBaseParasite"/>
        </authorList>
    </citation>
    <scope>IDENTIFICATION</scope>
</reference>
<evidence type="ECO:0000313" key="2">
    <source>
        <dbReference type="Proteomes" id="UP000887569"/>
    </source>
</evidence>
<evidence type="ECO:0000313" key="3">
    <source>
        <dbReference type="WBParaSite" id="PgR014X_g034_t01"/>
    </source>
</evidence>
<name>A0A915ATJ6_PARUN</name>
<proteinExistence type="predicted"/>
<dbReference type="Proteomes" id="UP000887569">
    <property type="component" value="Unplaced"/>
</dbReference>
<protein>
    <submittedName>
        <fullName evidence="3">Uncharacterized protein</fullName>
    </submittedName>
</protein>
<feature type="region of interest" description="Disordered" evidence="1">
    <location>
        <begin position="1"/>
        <end position="26"/>
    </location>
</feature>
<accession>A0A915ATJ6</accession>
<sequence length="87" mass="9410">MRAMISFSRLHSKSASVERDSSVISTPPTSSCSFQLQPSRPLSPLTSCSLVPLVCSDKSAKAISFNRNSSCSLSSFSFTYIFSISFS</sequence>
<keyword evidence="2" id="KW-1185">Reference proteome</keyword>
<dbReference type="WBParaSite" id="PgR014X_g034_t01">
    <property type="protein sequence ID" value="PgR014X_g034_t01"/>
    <property type="gene ID" value="PgR014X_g034"/>
</dbReference>
<evidence type="ECO:0000256" key="1">
    <source>
        <dbReference type="SAM" id="MobiDB-lite"/>
    </source>
</evidence>